<gene>
    <name evidence="1" type="ORF">QWI33_22845</name>
</gene>
<dbReference type="RefSeq" id="WP_289959238.1">
    <property type="nucleotide sequence ID" value="NZ_JAUEMJ010000008.1"/>
</dbReference>
<sequence length="125" mass="14492">MGHYHWRRFRYLTGDPERTVYDLSSQRKPLFPGSDPLVWHEPPWHNFELEPVSSEAAALAWLQHHMTEASNELRSRRQRLPDIDADLAAAARALNDRNSGFAYDWRIWLPGGAGLVLAVHTRYDD</sequence>
<dbReference type="Proteomes" id="UP001171902">
    <property type="component" value="Unassembled WGS sequence"/>
</dbReference>
<dbReference type="EMBL" id="JAUEMJ010000008">
    <property type="protein sequence ID" value="MDN3242578.1"/>
    <property type="molecule type" value="Genomic_DNA"/>
</dbReference>
<evidence type="ECO:0000313" key="1">
    <source>
        <dbReference type="EMBL" id="MDN3242578.1"/>
    </source>
</evidence>
<organism evidence="1 2">
    <name type="scientific">Glycomyces tritici</name>
    <dbReference type="NCBI Taxonomy" id="2665176"/>
    <lineage>
        <taxon>Bacteria</taxon>
        <taxon>Bacillati</taxon>
        <taxon>Actinomycetota</taxon>
        <taxon>Actinomycetes</taxon>
        <taxon>Glycomycetales</taxon>
        <taxon>Glycomycetaceae</taxon>
        <taxon>Glycomyces</taxon>
    </lineage>
</organism>
<accession>A0ABT7YVB6</accession>
<keyword evidence="2" id="KW-1185">Reference proteome</keyword>
<comment type="caution">
    <text evidence="1">The sequence shown here is derived from an EMBL/GenBank/DDBJ whole genome shotgun (WGS) entry which is preliminary data.</text>
</comment>
<name>A0ABT7YVB6_9ACTN</name>
<evidence type="ECO:0000313" key="2">
    <source>
        <dbReference type="Proteomes" id="UP001171902"/>
    </source>
</evidence>
<protein>
    <submittedName>
        <fullName evidence="1">Uncharacterized protein</fullName>
    </submittedName>
</protein>
<proteinExistence type="predicted"/>
<reference evidence="1" key="1">
    <citation type="submission" date="2023-06" db="EMBL/GenBank/DDBJ databases">
        <title>Gycomyces niveus sp.nov., a novel actinomycete isolated from soil in Shouguang.</title>
        <authorList>
            <person name="Yang X."/>
            <person name="Zhao J."/>
        </authorList>
    </citation>
    <scope>NUCLEOTIDE SEQUENCE</scope>
    <source>
        <strain evidence="1">NEAU C2</strain>
    </source>
</reference>